<keyword evidence="6" id="KW-1185">Reference proteome</keyword>
<dbReference type="AlphaFoldDB" id="A0A1I2KLG6"/>
<dbReference type="EMBL" id="FOOH01000004">
    <property type="protein sequence ID" value="SFF67824.1"/>
    <property type="molecule type" value="Genomic_DNA"/>
</dbReference>
<dbReference type="RefSeq" id="WP_093303301.1">
    <property type="nucleotide sequence ID" value="NZ_FOOH01000004.1"/>
</dbReference>
<accession>A0A1I2KLG6</accession>
<organism evidence="5 6">
    <name type="scientific">Salegentibacter agarivorans</name>
    <dbReference type="NCBI Taxonomy" id="345907"/>
    <lineage>
        <taxon>Bacteria</taxon>
        <taxon>Pseudomonadati</taxon>
        <taxon>Bacteroidota</taxon>
        <taxon>Flavobacteriia</taxon>
        <taxon>Flavobacteriales</taxon>
        <taxon>Flavobacteriaceae</taxon>
        <taxon>Salegentibacter</taxon>
    </lineage>
</organism>
<dbReference type="GO" id="GO:0008926">
    <property type="term" value="F:mannitol-1-phosphate 5-dehydrogenase activity"/>
    <property type="evidence" value="ECO:0007669"/>
    <property type="project" value="TreeGrafter"/>
</dbReference>
<dbReference type="Pfam" id="PF01232">
    <property type="entry name" value="Mannitol_dh"/>
    <property type="match status" value="1"/>
</dbReference>
<dbReference type="NCBIfam" id="NF002969">
    <property type="entry name" value="PRK03643.1"/>
    <property type="match status" value="1"/>
</dbReference>
<keyword evidence="2" id="KW-0520">NAD</keyword>
<evidence type="ECO:0000259" key="4">
    <source>
        <dbReference type="Pfam" id="PF08125"/>
    </source>
</evidence>
<dbReference type="GO" id="GO:0005829">
    <property type="term" value="C:cytosol"/>
    <property type="evidence" value="ECO:0007669"/>
    <property type="project" value="TreeGrafter"/>
</dbReference>
<dbReference type="Gene3D" id="1.10.1040.10">
    <property type="entry name" value="N-(1-d-carboxylethyl)-l-norvaline Dehydrogenase, domain 2"/>
    <property type="match status" value="1"/>
</dbReference>
<gene>
    <name evidence="5" type="ORF">SAMN04488033_10430</name>
</gene>
<evidence type="ECO:0000313" key="5">
    <source>
        <dbReference type="EMBL" id="SFF67824.1"/>
    </source>
</evidence>
<dbReference type="InterPro" id="IPR008927">
    <property type="entry name" value="6-PGluconate_DH-like_C_sf"/>
</dbReference>
<dbReference type="GO" id="GO:0009026">
    <property type="term" value="F:tagaturonate reductase activity"/>
    <property type="evidence" value="ECO:0007669"/>
    <property type="project" value="TreeGrafter"/>
</dbReference>
<sequence length="483" mass="55642">MKQLNRNTTNNPIKYPERVLQFGGGNFLRAFCDWMINELNEKTDFDAGVIVVKPTEGGNYKELKQQDGLFHVALDGIKEGEMLSEVKLISCVSRIIHSYNEWDEYLKTALQPEIRYIISNTTEAGIKFSESDDFEATPPKEFPAKLTLWLHARFDHFKGAEDKGCILLPCELIENNGEELLKTVLQYIKLWNLGDDFQQWIENHNYFCSTLVDRIVSGFPENRKDEIQRKTGYEDPLLVAGEEYHSWIIKAPETVKNELPFDKTNLNVEFVEDLASYRELKVRILNGAHTSLVPVGYLAGLRTVKESMDDKLVSTHVEKVLREEIKPTLSDFQEAEIDAFINSVLDRFRNPTLKHYLLAISLNSTSKFQARLLPAFKEYASENKQFPKRIAFSMSCMLRFYKGEFSGKKIEVKDDSEVIRFFTELWERRDSEEISLNSLVETALSNPKIFGEDLTKYDGLVETIAVHMECIEKNGVHECLKSL</sequence>
<proteinExistence type="predicted"/>
<evidence type="ECO:0000256" key="1">
    <source>
        <dbReference type="ARBA" id="ARBA00023002"/>
    </source>
</evidence>
<dbReference type="GO" id="GO:0019698">
    <property type="term" value="P:D-galacturonate catabolic process"/>
    <property type="evidence" value="ECO:0007669"/>
    <property type="project" value="TreeGrafter"/>
</dbReference>
<dbReference type="InterPro" id="IPR013131">
    <property type="entry name" value="Mannitol_DH_N"/>
</dbReference>
<evidence type="ECO:0000256" key="2">
    <source>
        <dbReference type="ARBA" id="ARBA00023027"/>
    </source>
</evidence>
<protein>
    <submittedName>
        <fullName evidence="5">Tagaturonate reductase</fullName>
    </submittedName>
</protein>
<dbReference type="SUPFAM" id="SSF48179">
    <property type="entry name" value="6-phosphogluconate dehydrogenase C-terminal domain-like"/>
    <property type="match status" value="1"/>
</dbReference>
<dbReference type="InterPro" id="IPR036291">
    <property type="entry name" value="NAD(P)-bd_dom_sf"/>
</dbReference>
<dbReference type="PANTHER" id="PTHR30524">
    <property type="entry name" value="MANNITOL-1-PHOSPHATE 5-DEHYDROGENASE"/>
    <property type="match status" value="1"/>
</dbReference>
<dbReference type="PANTHER" id="PTHR30524:SF0">
    <property type="entry name" value="ALTRONATE OXIDOREDUCTASE-RELATED"/>
    <property type="match status" value="1"/>
</dbReference>
<evidence type="ECO:0000259" key="3">
    <source>
        <dbReference type="Pfam" id="PF01232"/>
    </source>
</evidence>
<reference evidence="6" key="1">
    <citation type="submission" date="2016-10" db="EMBL/GenBank/DDBJ databases">
        <authorList>
            <person name="Varghese N."/>
            <person name="Submissions S."/>
        </authorList>
    </citation>
    <scope>NUCLEOTIDE SEQUENCE [LARGE SCALE GENOMIC DNA]</scope>
    <source>
        <strain evidence="6">DSM 23515</strain>
    </source>
</reference>
<dbReference type="Gene3D" id="3.40.50.720">
    <property type="entry name" value="NAD(P)-binding Rossmann-like Domain"/>
    <property type="match status" value="1"/>
</dbReference>
<dbReference type="GO" id="GO:0019592">
    <property type="term" value="P:mannitol catabolic process"/>
    <property type="evidence" value="ECO:0007669"/>
    <property type="project" value="TreeGrafter"/>
</dbReference>
<name>A0A1I2KLG6_9FLAO</name>
<dbReference type="SUPFAM" id="SSF51735">
    <property type="entry name" value="NAD(P)-binding Rossmann-fold domains"/>
    <property type="match status" value="1"/>
</dbReference>
<feature type="domain" description="Mannitol dehydrogenase N-terminal" evidence="3">
    <location>
        <begin position="18"/>
        <end position="262"/>
    </location>
</feature>
<dbReference type="Proteomes" id="UP000199116">
    <property type="component" value="Unassembled WGS sequence"/>
</dbReference>
<dbReference type="Pfam" id="PF08125">
    <property type="entry name" value="Mannitol_dh_C"/>
    <property type="match status" value="1"/>
</dbReference>
<dbReference type="InterPro" id="IPR013118">
    <property type="entry name" value="Mannitol_DH_C"/>
</dbReference>
<feature type="domain" description="Mannitol dehydrogenase C-terminal" evidence="4">
    <location>
        <begin position="273"/>
        <end position="469"/>
    </location>
</feature>
<keyword evidence="1" id="KW-0560">Oxidoreductase</keyword>
<dbReference type="InterPro" id="IPR013328">
    <property type="entry name" value="6PGD_dom2"/>
</dbReference>
<evidence type="ECO:0000313" key="6">
    <source>
        <dbReference type="Proteomes" id="UP000199116"/>
    </source>
</evidence>